<name>A0ABP6UF66_9ACTN</name>
<dbReference type="EMBL" id="BAAAXF010000086">
    <property type="protein sequence ID" value="GAA3505845.1"/>
    <property type="molecule type" value="Genomic_DNA"/>
</dbReference>
<proteinExistence type="predicted"/>
<evidence type="ECO:0000313" key="3">
    <source>
        <dbReference type="Proteomes" id="UP001501455"/>
    </source>
</evidence>
<accession>A0ABP6UF66</accession>
<comment type="caution">
    <text evidence="2">The sequence shown here is derived from an EMBL/GenBank/DDBJ whole genome shotgun (WGS) entry which is preliminary data.</text>
</comment>
<evidence type="ECO:0000256" key="1">
    <source>
        <dbReference type="SAM" id="MobiDB-lite"/>
    </source>
</evidence>
<sequence>MAQAARPFTREQRWRGSGSAASAAARADSPTHRTGQAGDCGPAYAERGPDRRAASSPFARFRAR</sequence>
<feature type="region of interest" description="Disordered" evidence="1">
    <location>
        <begin position="1"/>
        <end position="64"/>
    </location>
</feature>
<dbReference type="Proteomes" id="UP001501455">
    <property type="component" value="Unassembled WGS sequence"/>
</dbReference>
<feature type="compositionally biased region" description="Low complexity" evidence="1">
    <location>
        <begin position="15"/>
        <end position="27"/>
    </location>
</feature>
<feature type="compositionally biased region" description="Low complexity" evidence="1">
    <location>
        <begin position="54"/>
        <end position="64"/>
    </location>
</feature>
<reference evidence="3" key="1">
    <citation type="journal article" date="2019" name="Int. J. Syst. Evol. Microbiol.">
        <title>The Global Catalogue of Microorganisms (GCM) 10K type strain sequencing project: providing services to taxonomists for standard genome sequencing and annotation.</title>
        <authorList>
            <consortium name="The Broad Institute Genomics Platform"/>
            <consortium name="The Broad Institute Genome Sequencing Center for Infectious Disease"/>
            <person name="Wu L."/>
            <person name="Ma J."/>
        </authorList>
    </citation>
    <scope>NUCLEOTIDE SEQUENCE [LARGE SCALE GENOMIC DNA]</scope>
    <source>
        <strain evidence="3">JCM 4816</strain>
    </source>
</reference>
<keyword evidence="3" id="KW-1185">Reference proteome</keyword>
<organism evidence="2 3">
    <name type="scientific">Streptomyces prasinosporus</name>
    <dbReference type="NCBI Taxonomy" id="68256"/>
    <lineage>
        <taxon>Bacteria</taxon>
        <taxon>Bacillati</taxon>
        <taxon>Actinomycetota</taxon>
        <taxon>Actinomycetes</taxon>
        <taxon>Kitasatosporales</taxon>
        <taxon>Streptomycetaceae</taxon>
        <taxon>Streptomyces</taxon>
        <taxon>Streptomyces albogriseolus group</taxon>
    </lineage>
</organism>
<evidence type="ECO:0000313" key="2">
    <source>
        <dbReference type="EMBL" id="GAA3505845.1"/>
    </source>
</evidence>
<gene>
    <name evidence="2" type="ORF">GCM10019016_129590</name>
</gene>
<protein>
    <submittedName>
        <fullName evidence="2">Uncharacterized protein</fullName>
    </submittedName>
</protein>